<protein>
    <recommendedName>
        <fullName evidence="7">Tfp pilus assembly protein</fullName>
    </recommendedName>
</protein>
<proteinExistence type="predicted"/>
<evidence type="ECO:0000256" key="1">
    <source>
        <dbReference type="ARBA" id="ARBA00004241"/>
    </source>
</evidence>
<dbReference type="OrthoDB" id="2594125at2"/>
<dbReference type="PROSITE" id="PS00409">
    <property type="entry name" value="PROKAR_NTER_METHYL"/>
    <property type="match status" value="1"/>
</dbReference>
<gene>
    <name evidence="5" type="ORF">CUU66_08945</name>
</gene>
<feature type="compositionally biased region" description="Polar residues" evidence="3">
    <location>
        <begin position="140"/>
        <end position="152"/>
    </location>
</feature>
<dbReference type="AlphaFoldDB" id="A0A2N5M705"/>
<keyword evidence="6" id="KW-1185">Reference proteome</keyword>
<reference evidence="5 6" key="1">
    <citation type="submission" date="2017-11" db="EMBL/GenBank/DDBJ databases">
        <title>Comparitive Functional Genomics of Dry Heat Resistant strains isolated from the Viking Spacecraft.</title>
        <authorList>
            <person name="Seuylemezian A."/>
            <person name="Cooper K."/>
            <person name="Vaishampayan P."/>
        </authorList>
    </citation>
    <scope>NUCLEOTIDE SEQUENCE [LARGE SCALE GENOMIC DNA]</scope>
    <source>
        <strain evidence="5 6">V1-29</strain>
    </source>
</reference>
<evidence type="ECO:0000256" key="3">
    <source>
        <dbReference type="SAM" id="MobiDB-lite"/>
    </source>
</evidence>
<sequence>MTNKSLFSQRGITLIEVLITIVVSAIALTLIYSVFATGIKLYQKIEVEGQIRDDADYLAAMILNEMYTTPPSYVEYEESKPNLIKLVRLQDKAIEGYLVEDSAAPQKTTDISINQNNLIIQRGSEGETIIDSLTAQLTSMNKGESNERSSSLEVRGGRDCRQVPKKNAMGERIEVTQCTHGTIDLTLILTDSPHQQGSIIKTEPLVLESSFGF</sequence>
<dbReference type="GO" id="GO:0030420">
    <property type="term" value="P:establishment of competence for transformation"/>
    <property type="evidence" value="ECO:0007669"/>
    <property type="project" value="UniProtKB-KW"/>
</dbReference>
<dbReference type="Proteomes" id="UP000234748">
    <property type="component" value="Unassembled WGS sequence"/>
</dbReference>
<evidence type="ECO:0000256" key="4">
    <source>
        <dbReference type="SAM" id="Phobius"/>
    </source>
</evidence>
<dbReference type="Pfam" id="PF07963">
    <property type="entry name" value="N_methyl"/>
    <property type="match status" value="1"/>
</dbReference>
<keyword evidence="4" id="KW-0472">Membrane</keyword>
<dbReference type="EMBL" id="PGUY01000027">
    <property type="protein sequence ID" value="PLT30158.1"/>
    <property type="molecule type" value="Genomic_DNA"/>
</dbReference>
<evidence type="ECO:0000256" key="2">
    <source>
        <dbReference type="ARBA" id="ARBA00023287"/>
    </source>
</evidence>
<comment type="subcellular location">
    <subcellularLocation>
        <location evidence="1">Cell surface</location>
    </subcellularLocation>
</comment>
<evidence type="ECO:0008006" key="7">
    <source>
        <dbReference type="Google" id="ProtNLM"/>
    </source>
</evidence>
<feature type="transmembrane region" description="Helical" evidence="4">
    <location>
        <begin position="12"/>
        <end position="35"/>
    </location>
</feature>
<comment type="caution">
    <text evidence="5">The sequence shown here is derived from an EMBL/GenBank/DDBJ whole genome shotgun (WGS) entry which is preliminary data.</text>
</comment>
<keyword evidence="4" id="KW-1133">Transmembrane helix</keyword>
<name>A0A2N5M705_9BACI</name>
<dbReference type="NCBIfam" id="TIGR02532">
    <property type="entry name" value="IV_pilin_GFxxxE"/>
    <property type="match status" value="1"/>
</dbReference>
<dbReference type="RefSeq" id="WP_101641342.1">
    <property type="nucleotide sequence ID" value="NZ_PGUY01000027.1"/>
</dbReference>
<keyword evidence="2" id="KW-0178">Competence</keyword>
<keyword evidence="4" id="KW-0812">Transmembrane</keyword>
<dbReference type="GO" id="GO:0009986">
    <property type="term" value="C:cell surface"/>
    <property type="evidence" value="ECO:0007669"/>
    <property type="project" value="UniProtKB-SubCell"/>
</dbReference>
<evidence type="ECO:0000313" key="6">
    <source>
        <dbReference type="Proteomes" id="UP000234748"/>
    </source>
</evidence>
<organism evidence="5 6">
    <name type="scientific">Peribacillus deserti</name>
    <dbReference type="NCBI Taxonomy" id="673318"/>
    <lineage>
        <taxon>Bacteria</taxon>
        <taxon>Bacillati</taxon>
        <taxon>Bacillota</taxon>
        <taxon>Bacilli</taxon>
        <taxon>Bacillales</taxon>
        <taxon>Bacillaceae</taxon>
        <taxon>Peribacillus</taxon>
    </lineage>
</organism>
<feature type="region of interest" description="Disordered" evidence="3">
    <location>
        <begin position="140"/>
        <end position="160"/>
    </location>
</feature>
<dbReference type="InterPro" id="IPR012902">
    <property type="entry name" value="N_methyl_site"/>
</dbReference>
<accession>A0A2N5M705</accession>
<evidence type="ECO:0000313" key="5">
    <source>
        <dbReference type="EMBL" id="PLT30158.1"/>
    </source>
</evidence>